<evidence type="ECO:0000256" key="7">
    <source>
        <dbReference type="ARBA" id="ARBA00023136"/>
    </source>
</evidence>
<dbReference type="Pfam" id="PF16916">
    <property type="entry name" value="ZT_dimer"/>
    <property type="match status" value="1"/>
</dbReference>
<dbReference type="OrthoDB" id="78296at2759"/>
<evidence type="ECO:0000256" key="3">
    <source>
        <dbReference type="ARBA" id="ARBA00022448"/>
    </source>
</evidence>
<dbReference type="AGR" id="WB:WBGene00019841"/>
<dbReference type="Pfam" id="PF01545">
    <property type="entry name" value="Cation_efflux"/>
    <property type="match status" value="1"/>
</dbReference>
<evidence type="ECO:0000256" key="4">
    <source>
        <dbReference type="ARBA" id="ARBA00022692"/>
    </source>
</evidence>
<dbReference type="SUPFAM" id="SSF161111">
    <property type="entry name" value="Cation efflux protein transmembrane domain-like"/>
    <property type="match status" value="1"/>
</dbReference>
<dbReference type="Bgee" id="WBGene00019841">
    <property type="expression patterns" value="Expressed in pharyngeal muscle cell (C elegans) and 3 other cell types or tissues"/>
</dbReference>
<evidence type="ECO:0000256" key="2">
    <source>
        <dbReference type="ARBA" id="ARBA00008873"/>
    </source>
</evidence>
<reference evidence="12 13" key="1">
    <citation type="journal article" date="1998" name="Science">
        <title>Genome sequence of the nematode C. elegans: a platform for investigating biology.</title>
        <authorList>
            <consortium name="The C. elegans sequencing consortium"/>
            <person name="Sulson J.E."/>
            <person name="Waterston R."/>
        </authorList>
    </citation>
    <scope>NUCLEOTIDE SEQUENCE [LARGE SCALE GENOMIC DNA]</scope>
    <source>
        <strain evidence="12 13">Bristol N2</strain>
    </source>
</reference>
<feature type="region of interest" description="Disordered" evidence="8">
    <location>
        <begin position="1"/>
        <end position="54"/>
    </location>
</feature>
<keyword evidence="6" id="KW-0406">Ion transport</keyword>
<dbReference type="Gene3D" id="3.30.70.1350">
    <property type="entry name" value="Cation efflux protein, cytoplasmic domain"/>
    <property type="match status" value="1"/>
</dbReference>
<dbReference type="NCBIfam" id="TIGR01297">
    <property type="entry name" value="CDF"/>
    <property type="match status" value="1"/>
</dbReference>
<evidence type="ECO:0007829" key="15">
    <source>
        <dbReference type="PeptideAtlas" id="H2KZ89"/>
    </source>
</evidence>
<dbReference type="GO" id="GO:0012505">
    <property type="term" value="C:endomembrane system"/>
    <property type="evidence" value="ECO:0007669"/>
    <property type="project" value="UniProtKB-SubCell"/>
</dbReference>
<evidence type="ECO:0000313" key="12">
    <source>
        <dbReference type="EMBL" id="CCD67011.1"/>
    </source>
</evidence>
<dbReference type="RefSeq" id="NP_001024065.1">
    <property type="nucleotide sequence ID" value="NM_001028894.3"/>
</dbReference>
<dbReference type="GeneID" id="178869"/>
<dbReference type="Proteomes" id="UP000001940">
    <property type="component" value="Chromosome V"/>
</dbReference>
<evidence type="ECO:0000313" key="13">
    <source>
        <dbReference type="Proteomes" id="UP000001940"/>
    </source>
</evidence>
<dbReference type="SUPFAM" id="SSF160240">
    <property type="entry name" value="Cation efflux protein cytoplasmic domain-like"/>
    <property type="match status" value="1"/>
</dbReference>
<evidence type="ECO:0000259" key="11">
    <source>
        <dbReference type="Pfam" id="PF16916"/>
    </source>
</evidence>
<proteinExistence type="evidence at protein level"/>
<sequence length="467" mass="52363">MTKTEATFSLLDEEEERDEVGPSTVLVPGRPSLRSISLSQAPSAPRDLENGNGQTSCAELHKLTAGSTTSLSSQSKNAKKVNKFYKKQNELLENFKNDSEQIEQFNRTRRRTTSKEEDDDADVIAAIPPPIPEEKAVVAPLVKHIKPMERTDTEEKSVDEKKDDESNTAARMANITLAVNFLLMIAKVVASVLSGSMSIISSMVDSVVDITSGLVISLSERMIKKRDPYLYPRGRTRLEPLSLILISVIMGMASIQLIIASVRGIHDGIQFHLYGIGEEPKLNVTITSVVIMVSTVLVKLSLYLFCKRYKEPSVNVLAMDHRNDCISNTVALICAWLGTKYSYYFDPAGAIVVSMYILYTWVQTGREHLAKLSGKTAEPEFINRIIKVCLDHDARISHIDTVYVYHFGSKFLVEVHIVLDENMILKESHDISETLQSNIESLPEVERAFVHTDYDYDHHPHDEHKIV</sequence>
<dbReference type="InterPro" id="IPR036837">
    <property type="entry name" value="Cation_efflux_CTD_sf"/>
</dbReference>
<dbReference type="ExpressionAtlas" id="H2KZ89">
    <property type="expression patterns" value="baseline and differential"/>
</dbReference>
<dbReference type="PANTHER" id="PTHR43840">
    <property type="entry name" value="MITOCHONDRIAL METAL TRANSPORTER 1-RELATED"/>
    <property type="match status" value="1"/>
</dbReference>
<keyword evidence="5 9" id="KW-1133">Transmembrane helix</keyword>
<dbReference type="WormBase" id="R02F11.3a">
    <property type="protein sequence ID" value="CE36883"/>
    <property type="gene ID" value="WBGene00019841"/>
</dbReference>
<organism evidence="12 13">
    <name type="scientific">Caenorhabditis elegans</name>
    <dbReference type="NCBI Taxonomy" id="6239"/>
    <lineage>
        <taxon>Eukaryota</taxon>
        <taxon>Metazoa</taxon>
        <taxon>Ecdysozoa</taxon>
        <taxon>Nematoda</taxon>
        <taxon>Chromadorea</taxon>
        <taxon>Rhabditida</taxon>
        <taxon>Rhabditina</taxon>
        <taxon>Rhabditomorpha</taxon>
        <taxon>Rhabditoidea</taxon>
        <taxon>Rhabditidae</taxon>
        <taxon>Peloderinae</taxon>
        <taxon>Caenorhabditis</taxon>
    </lineage>
</organism>
<keyword evidence="13" id="KW-1185">Reference proteome</keyword>
<gene>
    <name evidence="12" type="ORF">CELE_R02F11.3</name>
    <name evidence="12 14" type="ORF">R02F11.3</name>
</gene>
<keyword evidence="3" id="KW-0813">Transport</keyword>
<comment type="subcellular location">
    <subcellularLocation>
        <location evidence="1">Endomembrane system</location>
        <topology evidence="1">Multi-pass membrane protein</topology>
    </subcellularLocation>
</comment>
<dbReference type="InterPro" id="IPR027470">
    <property type="entry name" value="Cation_efflux_CTD"/>
</dbReference>
<dbReference type="FunFam" id="1.20.1510.10:FF:000034">
    <property type="entry name" value="Protein CBG00606"/>
    <property type="match status" value="1"/>
</dbReference>
<dbReference type="InterPro" id="IPR002524">
    <property type="entry name" value="Cation_efflux"/>
</dbReference>
<dbReference type="GO" id="GO:0008324">
    <property type="term" value="F:monoatomic cation transmembrane transporter activity"/>
    <property type="evidence" value="ECO:0007669"/>
    <property type="project" value="InterPro"/>
</dbReference>
<dbReference type="PeptideAtlas" id="H2KZ89"/>
<feature type="transmembrane region" description="Helical" evidence="9">
    <location>
        <begin position="172"/>
        <end position="193"/>
    </location>
</feature>
<evidence type="ECO:0000313" key="14">
    <source>
        <dbReference type="WormBase" id="R02F11.3a"/>
    </source>
</evidence>
<keyword evidence="15" id="KW-1267">Proteomics identification</keyword>
<feature type="domain" description="Cation efflux protein cytoplasmic" evidence="11">
    <location>
        <begin position="378"/>
        <end position="453"/>
    </location>
</feature>
<dbReference type="HOGENOM" id="CLU_013430_2_1_1"/>
<evidence type="ECO:0000256" key="1">
    <source>
        <dbReference type="ARBA" id="ARBA00004127"/>
    </source>
</evidence>
<evidence type="ECO:0000256" key="5">
    <source>
        <dbReference type="ARBA" id="ARBA00022989"/>
    </source>
</evidence>
<feature type="transmembrane region" description="Helical" evidence="9">
    <location>
        <begin position="282"/>
        <end position="305"/>
    </location>
</feature>
<dbReference type="InterPro" id="IPR058533">
    <property type="entry name" value="Cation_efflux_TM"/>
</dbReference>
<dbReference type="GO" id="GO:0016020">
    <property type="term" value="C:membrane"/>
    <property type="evidence" value="ECO:0007669"/>
    <property type="project" value="InterPro"/>
</dbReference>
<feature type="domain" description="Cation efflux protein transmembrane" evidence="10">
    <location>
        <begin position="176"/>
        <end position="372"/>
    </location>
</feature>
<comment type="similarity">
    <text evidence="2">Belongs to the cation diffusion facilitator (CDF) transporter (TC 2.A.4) family. SLC30A subfamily.</text>
</comment>
<protein>
    <submittedName>
        <fullName evidence="12">Cation efflux protein cytoplasmic domain-containing protein</fullName>
    </submittedName>
</protein>
<dbReference type="AlphaFoldDB" id="H2KZ89"/>
<dbReference type="Gene3D" id="1.20.1510.10">
    <property type="entry name" value="Cation efflux protein transmembrane domain"/>
    <property type="match status" value="1"/>
</dbReference>
<name>H2KZ89_CAEEL</name>
<feature type="transmembrane region" description="Helical" evidence="9">
    <location>
        <begin position="199"/>
        <end position="219"/>
    </location>
</feature>
<dbReference type="SMR" id="H2KZ89"/>
<accession>H2KZ89</accession>
<dbReference type="FunFam" id="3.30.70.1350:FF:000001">
    <property type="entry name" value="Metal tolerance protein 11"/>
    <property type="match status" value="1"/>
</dbReference>
<evidence type="ECO:0000259" key="10">
    <source>
        <dbReference type="Pfam" id="PF01545"/>
    </source>
</evidence>
<dbReference type="EMBL" id="BX284605">
    <property type="protein sequence ID" value="CCD67011.1"/>
    <property type="molecule type" value="Genomic_DNA"/>
</dbReference>
<dbReference type="CTD" id="178869"/>
<dbReference type="InterPro" id="IPR027469">
    <property type="entry name" value="Cation_efflux_TMD_sf"/>
</dbReference>
<evidence type="ECO:0000256" key="9">
    <source>
        <dbReference type="SAM" id="Phobius"/>
    </source>
</evidence>
<keyword evidence="7 9" id="KW-0472">Membrane</keyword>
<evidence type="ECO:0000256" key="6">
    <source>
        <dbReference type="ARBA" id="ARBA00023065"/>
    </source>
</evidence>
<feature type="transmembrane region" description="Helical" evidence="9">
    <location>
        <begin position="240"/>
        <end position="262"/>
    </location>
</feature>
<dbReference type="PANTHER" id="PTHR43840:SF13">
    <property type="entry name" value="CATION EFFLUX PROTEIN CYTOPLASMIC DOMAIN-CONTAINING PROTEIN"/>
    <property type="match status" value="1"/>
</dbReference>
<keyword evidence="4 9" id="KW-0812">Transmembrane</keyword>
<evidence type="ECO:0000256" key="8">
    <source>
        <dbReference type="SAM" id="MobiDB-lite"/>
    </source>
</evidence>
<dbReference type="InterPro" id="IPR050291">
    <property type="entry name" value="CDF_Transporter"/>
</dbReference>
<dbReference type="KEGG" id="cel:CELE_R02F11.3"/>